<dbReference type="OrthoDB" id="2161133at2759"/>
<dbReference type="AlphaFoldDB" id="A0A8X8J006"/>
<name>A0A8X8J006_POPTO</name>
<dbReference type="PANTHER" id="PTHR16128">
    <property type="entry name" value="FAD/NAD(P)-BINDING OXIDOREDUCTASE FAMILY PROTEIN"/>
    <property type="match status" value="1"/>
</dbReference>
<dbReference type="Pfam" id="PF13450">
    <property type="entry name" value="NAD_binding_8"/>
    <property type="match status" value="1"/>
</dbReference>
<reference evidence="1" key="1">
    <citation type="journal article" date="2020" name="bioRxiv">
        <title>Hybrid origin of Populus tomentosa Carr. identified through genome sequencing and phylogenomic analysis.</title>
        <authorList>
            <person name="An X."/>
            <person name="Gao K."/>
            <person name="Chen Z."/>
            <person name="Li J."/>
            <person name="Yang X."/>
            <person name="Yang X."/>
            <person name="Zhou J."/>
            <person name="Guo T."/>
            <person name="Zhao T."/>
            <person name="Huang S."/>
            <person name="Miao D."/>
            <person name="Khan W.U."/>
            <person name="Rao P."/>
            <person name="Ye M."/>
            <person name="Lei B."/>
            <person name="Liao W."/>
            <person name="Wang J."/>
            <person name="Ji L."/>
            <person name="Li Y."/>
            <person name="Guo B."/>
            <person name="Mustafa N.S."/>
            <person name="Li S."/>
            <person name="Yun Q."/>
            <person name="Keller S.R."/>
            <person name="Mao J."/>
            <person name="Zhang R."/>
            <person name="Strauss S.H."/>
        </authorList>
    </citation>
    <scope>NUCLEOTIDE SEQUENCE</scope>
    <source>
        <strain evidence="1">GM15</strain>
        <tissue evidence="1">Leaf</tissue>
    </source>
</reference>
<dbReference type="EMBL" id="JAAWWB010000001">
    <property type="protein sequence ID" value="KAG6794058.1"/>
    <property type="molecule type" value="Genomic_DNA"/>
</dbReference>
<proteinExistence type="predicted"/>
<dbReference type="PANTHER" id="PTHR16128:SF5">
    <property type="entry name" value="FAD_NAD(P)-BINDING OXIDOREDUCTASE FAMILY PROTEIN"/>
    <property type="match status" value="1"/>
</dbReference>
<dbReference type="Proteomes" id="UP000886885">
    <property type="component" value="Chromosome 1A"/>
</dbReference>
<gene>
    <name evidence="1" type="ORF">POTOM_003291</name>
</gene>
<accession>A0A8X8J006</accession>
<keyword evidence="2" id="KW-1185">Reference proteome</keyword>
<evidence type="ECO:0000313" key="1">
    <source>
        <dbReference type="EMBL" id="KAG6794058.1"/>
    </source>
</evidence>
<evidence type="ECO:0008006" key="3">
    <source>
        <dbReference type="Google" id="ProtNLM"/>
    </source>
</evidence>
<organism evidence="1 2">
    <name type="scientific">Populus tomentosa</name>
    <name type="common">Chinese white poplar</name>
    <dbReference type="NCBI Taxonomy" id="118781"/>
    <lineage>
        <taxon>Eukaryota</taxon>
        <taxon>Viridiplantae</taxon>
        <taxon>Streptophyta</taxon>
        <taxon>Embryophyta</taxon>
        <taxon>Tracheophyta</taxon>
        <taxon>Spermatophyta</taxon>
        <taxon>Magnoliopsida</taxon>
        <taxon>eudicotyledons</taxon>
        <taxon>Gunneridae</taxon>
        <taxon>Pentapetalae</taxon>
        <taxon>rosids</taxon>
        <taxon>fabids</taxon>
        <taxon>Malpighiales</taxon>
        <taxon>Salicaceae</taxon>
        <taxon>Saliceae</taxon>
        <taxon>Populus</taxon>
    </lineage>
</organism>
<evidence type="ECO:0000313" key="2">
    <source>
        <dbReference type="Proteomes" id="UP000886885"/>
    </source>
</evidence>
<sequence>MTITIINYKLLPFCLCKSDPSIDTTTMSNVATKVAVVGGGNIENIAERNGMNVAVSGAVCASTLAKNGISVTLFESARGPGGRMSQRREISEDGKELLFDHGAPFFSASNSDVLRLVHEWESKGLVEEWKENFGSFDCISKKFLDIEQEAPNKKYAGIPGMNSICKALCNETGVESKFGVGIGKLECLDDEKWSLTGLDGQNLGRFSGVVVSDKSIASPRFTDVTGRPPPLDLSLTPELALKLQDIPVSPCFALMLAFSEPLSSISVKGFSFKNSEILSWSHCDSSKPGRSTARHASVERWVLHSTANYARGVIAQTGLQKPSSATLTKVAEELFQEFQSIGLNIPRPFFMKAHRWTVERRTKKRNARGSAFPTASIAREQKCLWDRKKRLAICGDFCVSPNVEGAILSGLAAASKLTEMLSCL</sequence>
<comment type="caution">
    <text evidence="1">The sequence shown here is derived from an EMBL/GenBank/DDBJ whole genome shotgun (WGS) entry which is preliminary data.</text>
</comment>
<protein>
    <recommendedName>
        <fullName evidence="3">FAD/NAD(P)-binding oxidoreductase family protein</fullName>
    </recommendedName>
</protein>